<comment type="caution">
    <text evidence="2">The sequence shown here is derived from an EMBL/GenBank/DDBJ whole genome shotgun (WGS) entry which is preliminary data.</text>
</comment>
<keyword evidence="3" id="KW-1185">Reference proteome</keyword>
<reference evidence="2 3" key="1">
    <citation type="journal article" date="2021" name="Nat. Commun.">
        <title>Genetic determinants of endophytism in the Arabidopsis root mycobiome.</title>
        <authorList>
            <person name="Mesny F."/>
            <person name="Miyauchi S."/>
            <person name="Thiergart T."/>
            <person name="Pickel B."/>
            <person name="Atanasova L."/>
            <person name="Karlsson M."/>
            <person name="Huettel B."/>
            <person name="Barry K.W."/>
            <person name="Haridas S."/>
            <person name="Chen C."/>
            <person name="Bauer D."/>
            <person name="Andreopoulos W."/>
            <person name="Pangilinan J."/>
            <person name="LaButti K."/>
            <person name="Riley R."/>
            <person name="Lipzen A."/>
            <person name="Clum A."/>
            <person name="Drula E."/>
            <person name="Henrissat B."/>
            <person name="Kohler A."/>
            <person name="Grigoriev I.V."/>
            <person name="Martin F.M."/>
            <person name="Hacquard S."/>
        </authorList>
    </citation>
    <scope>NUCLEOTIDE SEQUENCE [LARGE SCALE GENOMIC DNA]</scope>
    <source>
        <strain evidence="2 3">MPI-SDFR-AT-0080</strain>
    </source>
</reference>
<proteinExistence type="predicted"/>
<name>A0ABQ8GTL9_9PEZI</name>
<dbReference type="Proteomes" id="UP000774617">
    <property type="component" value="Unassembled WGS sequence"/>
</dbReference>
<feature type="region of interest" description="Disordered" evidence="1">
    <location>
        <begin position="269"/>
        <end position="311"/>
    </location>
</feature>
<evidence type="ECO:0000256" key="1">
    <source>
        <dbReference type="SAM" id="MobiDB-lite"/>
    </source>
</evidence>
<protein>
    <submittedName>
        <fullName evidence="2">Uncharacterized protein</fullName>
    </submittedName>
</protein>
<dbReference type="EMBL" id="JAGTJR010000003">
    <property type="protein sequence ID" value="KAH7062464.1"/>
    <property type="molecule type" value="Genomic_DNA"/>
</dbReference>
<gene>
    <name evidence="2" type="ORF">B0J12DRAFT_763732</name>
</gene>
<accession>A0ABQ8GTL9</accession>
<feature type="region of interest" description="Disordered" evidence="1">
    <location>
        <begin position="131"/>
        <end position="196"/>
    </location>
</feature>
<organism evidence="2 3">
    <name type="scientific">Macrophomina phaseolina</name>
    <dbReference type="NCBI Taxonomy" id="35725"/>
    <lineage>
        <taxon>Eukaryota</taxon>
        <taxon>Fungi</taxon>
        <taxon>Dikarya</taxon>
        <taxon>Ascomycota</taxon>
        <taxon>Pezizomycotina</taxon>
        <taxon>Dothideomycetes</taxon>
        <taxon>Dothideomycetes incertae sedis</taxon>
        <taxon>Botryosphaeriales</taxon>
        <taxon>Botryosphaeriaceae</taxon>
        <taxon>Macrophomina</taxon>
    </lineage>
</organism>
<evidence type="ECO:0000313" key="3">
    <source>
        <dbReference type="Proteomes" id="UP000774617"/>
    </source>
</evidence>
<sequence length="311" mass="34051">MRRVYTVSMNRRVEGDASRQVSVTAQIPKHRLKPQEKAPSPDPAGNAPNSSAKKRSSPKDLERNFPPHTRASTPTLLNVWDKVHDARLPRTVLQEKYAYAFTLAGQPREPYKKKFLDLKAKKMAAAMARKQRQVQNRGGLNAEEATRNVAFSSERAPARRRHGYQGRRHDQRPPNGPIYPPRRRRFGPGPAPHPSATAREIEALKKQVGALHEQLDRQDRAIDDKLDAKLDRKFAPLVDAVHRSMGELKEGVKSAVTTALALSAPGGAAAAAGPIGGGGPPPGALPSGPRNSTFNAQRRAVDIYRPGRVAA</sequence>
<feature type="region of interest" description="Disordered" evidence="1">
    <location>
        <begin position="1"/>
        <end position="73"/>
    </location>
</feature>
<evidence type="ECO:0000313" key="2">
    <source>
        <dbReference type="EMBL" id="KAH7062464.1"/>
    </source>
</evidence>